<sequence>HKSRTLRKPRSRKLDPGSFRLSAISVVVVPVLSRVQLCYLVEASGSEQEEQDAETRLYQAYVRPFLLKRRDERRKEGGTALMALSQGQVVSAEGQEFGVRALDPIARCGALDESTAVFISHIETAALDRVHVLPYGDSLPSAYEFDLFRDFLRPFFQSHPS</sequence>
<accession>A0ABN9S8R9</accession>
<protein>
    <submittedName>
        <fullName evidence="1">Uncharacterized protein</fullName>
    </submittedName>
</protein>
<dbReference type="EMBL" id="CAUYUJ010009199">
    <property type="protein sequence ID" value="CAK0826103.1"/>
    <property type="molecule type" value="Genomic_DNA"/>
</dbReference>
<reference evidence="1" key="1">
    <citation type="submission" date="2023-10" db="EMBL/GenBank/DDBJ databases">
        <authorList>
            <person name="Chen Y."/>
            <person name="Shah S."/>
            <person name="Dougan E. K."/>
            <person name="Thang M."/>
            <person name="Chan C."/>
        </authorList>
    </citation>
    <scope>NUCLEOTIDE SEQUENCE [LARGE SCALE GENOMIC DNA]</scope>
</reference>
<dbReference type="Gene3D" id="3.10.330.10">
    <property type="match status" value="1"/>
</dbReference>
<feature type="non-terminal residue" evidence="1">
    <location>
        <position position="1"/>
    </location>
</feature>
<proteinExistence type="predicted"/>
<gene>
    <name evidence="1" type="ORF">PCOR1329_LOCUS26052</name>
</gene>
<name>A0ABN9S8R9_9DINO</name>
<keyword evidence="2" id="KW-1185">Reference proteome</keyword>
<evidence type="ECO:0000313" key="1">
    <source>
        <dbReference type="EMBL" id="CAK0826103.1"/>
    </source>
</evidence>
<organism evidence="1 2">
    <name type="scientific">Prorocentrum cordatum</name>
    <dbReference type="NCBI Taxonomy" id="2364126"/>
    <lineage>
        <taxon>Eukaryota</taxon>
        <taxon>Sar</taxon>
        <taxon>Alveolata</taxon>
        <taxon>Dinophyceae</taxon>
        <taxon>Prorocentrales</taxon>
        <taxon>Prorocentraceae</taxon>
        <taxon>Prorocentrum</taxon>
    </lineage>
</organism>
<dbReference type="Proteomes" id="UP001189429">
    <property type="component" value="Unassembled WGS sequence"/>
</dbReference>
<comment type="caution">
    <text evidence="1">The sequence shown here is derived from an EMBL/GenBank/DDBJ whole genome shotgun (WGS) entry which is preliminary data.</text>
</comment>
<evidence type="ECO:0000313" key="2">
    <source>
        <dbReference type="Proteomes" id="UP001189429"/>
    </source>
</evidence>